<organism evidence="1 2">
    <name type="scientific">Portunus trituberculatus</name>
    <name type="common">Swimming crab</name>
    <name type="synonym">Neptunus trituberculatus</name>
    <dbReference type="NCBI Taxonomy" id="210409"/>
    <lineage>
        <taxon>Eukaryota</taxon>
        <taxon>Metazoa</taxon>
        <taxon>Ecdysozoa</taxon>
        <taxon>Arthropoda</taxon>
        <taxon>Crustacea</taxon>
        <taxon>Multicrustacea</taxon>
        <taxon>Malacostraca</taxon>
        <taxon>Eumalacostraca</taxon>
        <taxon>Eucarida</taxon>
        <taxon>Decapoda</taxon>
        <taxon>Pleocyemata</taxon>
        <taxon>Brachyura</taxon>
        <taxon>Eubrachyura</taxon>
        <taxon>Portunoidea</taxon>
        <taxon>Portunidae</taxon>
        <taxon>Portuninae</taxon>
        <taxon>Portunus</taxon>
    </lineage>
</organism>
<evidence type="ECO:0000313" key="1">
    <source>
        <dbReference type="EMBL" id="MPC12515.1"/>
    </source>
</evidence>
<dbReference type="EMBL" id="VSRR010000220">
    <property type="protein sequence ID" value="MPC12515.1"/>
    <property type="molecule type" value="Genomic_DNA"/>
</dbReference>
<evidence type="ECO:0000313" key="2">
    <source>
        <dbReference type="Proteomes" id="UP000324222"/>
    </source>
</evidence>
<proteinExistence type="predicted"/>
<dbReference type="AlphaFoldDB" id="A0A5B7CTE9"/>
<gene>
    <name evidence="1" type="ORF">E2C01_005214</name>
</gene>
<protein>
    <submittedName>
        <fullName evidence="1">Uncharacterized protein</fullName>
    </submittedName>
</protein>
<comment type="caution">
    <text evidence="1">The sequence shown here is derived from an EMBL/GenBank/DDBJ whole genome shotgun (WGS) entry which is preliminary data.</text>
</comment>
<keyword evidence="2" id="KW-1185">Reference proteome</keyword>
<dbReference type="Proteomes" id="UP000324222">
    <property type="component" value="Unassembled WGS sequence"/>
</dbReference>
<name>A0A5B7CTE9_PORTR</name>
<accession>A0A5B7CTE9</accession>
<reference evidence="1 2" key="1">
    <citation type="submission" date="2019-05" db="EMBL/GenBank/DDBJ databases">
        <title>Another draft genome of Portunus trituberculatus and its Hox gene families provides insights of decapod evolution.</title>
        <authorList>
            <person name="Jeong J.-H."/>
            <person name="Song I."/>
            <person name="Kim S."/>
            <person name="Choi T."/>
            <person name="Kim D."/>
            <person name="Ryu S."/>
            <person name="Kim W."/>
        </authorList>
    </citation>
    <scope>NUCLEOTIDE SEQUENCE [LARGE SCALE GENOMIC DNA]</scope>
    <source>
        <tissue evidence="1">Muscle</tissue>
    </source>
</reference>
<sequence length="70" mass="7478">METPVAKPCSVWLSAAASVCGSSGHGLKVSQDLSLVACVLVFKNKLTSCLIHELQSRDDSDEAPACRPYR</sequence>